<dbReference type="InterPro" id="IPR028002">
    <property type="entry name" value="Myb_DNA-bind_5"/>
</dbReference>
<dbReference type="AlphaFoldDB" id="A0A8S3XV69"/>
<comment type="caution">
    <text evidence="8">The sequence shown here is derived from an EMBL/GenBank/DDBJ whole genome shotgun (WGS) entry which is preliminary data.</text>
</comment>
<dbReference type="Pfam" id="PF13873">
    <property type="entry name" value="Myb_DNA-bind_5"/>
    <property type="match status" value="1"/>
</dbReference>
<dbReference type="CDD" id="cd18809">
    <property type="entry name" value="SF1_C_RecD"/>
    <property type="match status" value="1"/>
</dbReference>
<dbReference type="PANTHER" id="PTHR47642">
    <property type="entry name" value="ATP-DEPENDENT DNA HELICASE"/>
    <property type="match status" value="1"/>
</dbReference>
<evidence type="ECO:0000256" key="3">
    <source>
        <dbReference type="ARBA" id="ARBA00023015"/>
    </source>
</evidence>
<comment type="subunit">
    <text evidence="1">Self-associates forming complexes of several hundred monomers.</text>
</comment>
<evidence type="ECO:0000256" key="2">
    <source>
        <dbReference type="ARBA" id="ARBA00016807"/>
    </source>
</evidence>
<sequence length="297" mass="32879">MEIYNRFTDNDGYCNAYITCASTSKAAMAIDDVIIGAKSAEQEANFKFKLHKKSVIDTGGLPYHITFVVGKHYVITTNIDVTDGLCNGAVGKLVHLEFDESNTLITVWLEFCGSDKVGRKKRQKAAALAVQNRVGNLAVPIELRTANISLTSDRKCIAKRKHFPLTSALALTIHKSQGGTFDEIVYEYSKAHSQELVYVALSQHLLIDLVRERVSVIENKNTDTNTNSKKLAAWADLLCSFNSMCKGGTRTLPQIKSQWSIIKMTKKKIKSVERKNLRQTGGGPHPTTNPENADDIC</sequence>
<evidence type="ECO:0000259" key="7">
    <source>
        <dbReference type="Pfam" id="PF13873"/>
    </source>
</evidence>
<keyword evidence="4" id="KW-0804">Transcription</keyword>
<keyword evidence="3" id="KW-0805">Transcription regulation</keyword>
<dbReference type="InterPro" id="IPR051055">
    <property type="entry name" value="PIF1_helicase"/>
</dbReference>
<dbReference type="Proteomes" id="UP000691718">
    <property type="component" value="Unassembled WGS sequence"/>
</dbReference>
<evidence type="ECO:0000256" key="1">
    <source>
        <dbReference type="ARBA" id="ARBA00011764"/>
    </source>
</evidence>
<dbReference type="OrthoDB" id="6084504at2759"/>
<accession>A0A8S3XV69</accession>
<feature type="region of interest" description="Disordered" evidence="6">
    <location>
        <begin position="273"/>
        <end position="297"/>
    </location>
</feature>
<proteinExistence type="predicted"/>
<comment type="function">
    <text evidence="5">Involved in transvection phenomena (= synapsis-dependent gene expression), where the synaptic pairing of chromosomes carrying genes with which zeste interacts influences the expression of these genes. Zeste binds to DNA and stimulates transcription from a nearby promoter.</text>
</comment>
<evidence type="ECO:0000313" key="8">
    <source>
        <dbReference type="EMBL" id="CAG5038633.1"/>
    </source>
</evidence>
<protein>
    <recommendedName>
        <fullName evidence="2">Regulatory protein zeste</fullName>
    </recommendedName>
</protein>
<organism evidence="8 9">
    <name type="scientific">Parnassius apollo</name>
    <name type="common">Apollo butterfly</name>
    <name type="synonym">Papilio apollo</name>
    <dbReference type="NCBI Taxonomy" id="110799"/>
    <lineage>
        <taxon>Eukaryota</taxon>
        <taxon>Metazoa</taxon>
        <taxon>Ecdysozoa</taxon>
        <taxon>Arthropoda</taxon>
        <taxon>Hexapoda</taxon>
        <taxon>Insecta</taxon>
        <taxon>Pterygota</taxon>
        <taxon>Neoptera</taxon>
        <taxon>Endopterygota</taxon>
        <taxon>Lepidoptera</taxon>
        <taxon>Glossata</taxon>
        <taxon>Ditrysia</taxon>
        <taxon>Papilionoidea</taxon>
        <taxon>Papilionidae</taxon>
        <taxon>Parnassiinae</taxon>
        <taxon>Parnassini</taxon>
        <taxon>Parnassius</taxon>
        <taxon>Parnassius</taxon>
    </lineage>
</organism>
<evidence type="ECO:0000256" key="6">
    <source>
        <dbReference type="SAM" id="MobiDB-lite"/>
    </source>
</evidence>
<keyword evidence="9" id="KW-1185">Reference proteome</keyword>
<evidence type="ECO:0000313" key="9">
    <source>
        <dbReference type="Proteomes" id="UP000691718"/>
    </source>
</evidence>
<dbReference type="EMBL" id="CAJQZP010001319">
    <property type="protein sequence ID" value="CAG5038633.1"/>
    <property type="molecule type" value="Genomic_DNA"/>
</dbReference>
<reference evidence="8" key="1">
    <citation type="submission" date="2021-04" db="EMBL/GenBank/DDBJ databases">
        <authorList>
            <person name="Tunstrom K."/>
        </authorList>
    </citation>
    <scope>NUCLEOTIDE SEQUENCE</scope>
</reference>
<gene>
    <name evidence="8" type="ORF">PAPOLLO_LOCUS21397</name>
</gene>
<evidence type="ECO:0000256" key="4">
    <source>
        <dbReference type="ARBA" id="ARBA00023163"/>
    </source>
</evidence>
<name>A0A8S3XV69_PARAO</name>
<evidence type="ECO:0000256" key="5">
    <source>
        <dbReference type="ARBA" id="ARBA00025466"/>
    </source>
</evidence>
<feature type="domain" description="Myb/SANT-like DNA-binding" evidence="7">
    <location>
        <begin position="204"/>
        <end position="268"/>
    </location>
</feature>